<evidence type="ECO:0000313" key="2">
    <source>
        <dbReference type="Proteomes" id="UP001152649"/>
    </source>
</evidence>
<proteinExistence type="predicted"/>
<dbReference type="Gene3D" id="1.10.1520.10">
    <property type="entry name" value="Ribonuclease III domain"/>
    <property type="match status" value="1"/>
</dbReference>
<dbReference type="InterPro" id="IPR036389">
    <property type="entry name" value="RNase_III_sf"/>
</dbReference>
<dbReference type="AlphaFoldDB" id="A0A9W4K529"/>
<comment type="caution">
    <text evidence="1">The sequence shown here is derived from an EMBL/GenBank/DDBJ whole genome shotgun (WGS) entry which is preliminary data.</text>
</comment>
<dbReference type="OrthoDB" id="67027at2759"/>
<dbReference type="EMBL" id="CAJVPG010000465">
    <property type="protein sequence ID" value="CAG8430550.1"/>
    <property type="molecule type" value="Genomic_DNA"/>
</dbReference>
<sequence length="556" mass="61981">MREASVDFIRSLVGCHVLSESDIQIALTAAGADETLPDGNRKLAQLGSGVTGFLIDFSGATMTLSRDFTSKLKFRVNGTNHRADVAKRTGIDRYLRMDSRPGGNSSGVLALATSAIIGAVYIQTKSLESVVKALYALRILDERLDELNLMELFENETSNTPSRLSADERSPQTEDIDSLIRDTTPFLEFSTPSEIGDLSIFETCYNENGELKRNGLHTMDRISESPRTGDLGQPIGRRQMQSIASLSAHGVIRTGTLHDIELSPQHNSRRMLTPGLDVLLTPNEVLYQSDGFSDWVSSQQSSSQGSTSKRKYVGGMDLQRSKKGCFDREFISTLFQEAEMARAFGLLSPQDTYFRPIIETKLLDFGPELFPGLCIFLLQIGSARSFVTLRAALKSSRETRDHLHSAQTRKWLSRDLTIQERFEVIGEIQENAAYLQILRYNHILNIYRQSGETAGNNSNFTIIAASHDALVSHPRPRGNPRKIAVAEAVDKMTKKIFPELESGSAIYKRKRRTVLEFRKFGQRLHILAQRFGDAVLSLVHFDRLGDAVSPVISEKM</sequence>
<name>A0A9W4K529_9EURO</name>
<keyword evidence="2" id="KW-1185">Reference proteome</keyword>
<accession>A0A9W4K529</accession>
<dbReference type="SUPFAM" id="SSF69065">
    <property type="entry name" value="RNase III domain-like"/>
    <property type="match status" value="1"/>
</dbReference>
<evidence type="ECO:0000313" key="1">
    <source>
        <dbReference type="EMBL" id="CAG8430550.1"/>
    </source>
</evidence>
<dbReference type="GO" id="GO:0006396">
    <property type="term" value="P:RNA processing"/>
    <property type="evidence" value="ECO:0007669"/>
    <property type="project" value="InterPro"/>
</dbReference>
<evidence type="ECO:0008006" key="3">
    <source>
        <dbReference type="Google" id="ProtNLM"/>
    </source>
</evidence>
<dbReference type="GO" id="GO:0004525">
    <property type="term" value="F:ribonuclease III activity"/>
    <property type="evidence" value="ECO:0007669"/>
    <property type="project" value="InterPro"/>
</dbReference>
<protein>
    <recommendedName>
        <fullName evidence="3">RNase III domain-containing protein</fullName>
    </recommendedName>
</protein>
<dbReference type="Proteomes" id="UP001152649">
    <property type="component" value="Unassembled WGS sequence"/>
</dbReference>
<organism evidence="1 2">
    <name type="scientific">Penicillium salamii</name>
    <dbReference type="NCBI Taxonomy" id="1612424"/>
    <lineage>
        <taxon>Eukaryota</taxon>
        <taxon>Fungi</taxon>
        <taxon>Dikarya</taxon>
        <taxon>Ascomycota</taxon>
        <taxon>Pezizomycotina</taxon>
        <taxon>Eurotiomycetes</taxon>
        <taxon>Eurotiomycetidae</taxon>
        <taxon>Eurotiales</taxon>
        <taxon>Aspergillaceae</taxon>
        <taxon>Penicillium</taxon>
    </lineage>
</organism>
<reference evidence="1" key="1">
    <citation type="submission" date="2021-07" db="EMBL/GenBank/DDBJ databases">
        <authorList>
            <person name="Branca A.L. A."/>
        </authorList>
    </citation>
    <scope>NUCLEOTIDE SEQUENCE</scope>
</reference>
<gene>
    <name evidence="1" type="ORF">PSALAMII_LOCUS11172</name>
</gene>